<proteinExistence type="predicted"/>
<dbReference type="InterPro" id="IPR016024">
    <property type="entry name" value="ARM-type_fold"/>
</dbReference>
<dbReference type="Pfam" id="PF02145">
    <property type="entry name" value="Rap_GAP"/>
    <property type="match status" value="1"/>
</dbReference>
<sequence length="1400" mass="157891">MAPPLLYKSGSRALKEGLLRNLAITFGPTTNITIEEQEDGKIEPSTAPNLISRLSNRQNNYDVRVKAACELLGLISDFPAESVLNVWNGANDLVDRSVPRNIRRTALILLHACLGRLAPTMNENLVLAFYYSLIGSDFPKSDELESELDIFIDCLSSLTTEGSKFQLLLRPQANISGLDEFLEITLTHLANEHQDNVAATTKTLQFISNCVENGLSLSKASLDQIIAIAHNSPQEEVRRVSLKTLATATHNIPAPFPSILSEEVSLLIQLQNRGDHLGESLEPLLDLLFLGRDAPKLVETLFKWKVDDKSRIGYLVLLISILVEGKFVPSWQHRELPAEYVGNLLYKLLAEMNEQETSSENMQYFLVDSLTRLINSDTFLTYMLDFPSFWISSDLPASHGGALNLVRSILSTTNLSNPSKRRIQAFLGRLFKLLLAKKERQLGFQDIPRALSYLFGYCNLLDPTLIVQFLDLLNQNLEETVKWTPFFPQIITNFYEADKSSSIRCQVLVLVEKAAKKAFKQDDQIRTLTIQAIRRLLSSLETENDENVTVNLVDLYSSACKYLPVNIVENLNNELLNPAFTMTPGRRRSSIIRLSLGPPTGSKWSRKKQLLLAEASSTLFAWSMAYRPTDLFATFYRILIRTAEYAYQLEDVDLYLMSAKVLSKLHCRGANQVVMLEVNEVEGISTALNRNSRFGTACEDSKWSFPENIHFLKEAQQMCFAGDAALPLFEEKEASLNSSKIDIRLWISIAILTLEKPFDWEVYSYVLTYMCPQFASLTPLRSIDDMVLRYQEVICSHLKHGAYKKLKVPKCINTDDLHMAYIRSLSPMLGYHKYAPKGFADEIMGSLLYGMQATEKTLTLSLNLLTICSQEIPFSLKRFLAPILVQLQTRITSPFSTPAILEFLLALSDSPAIISHLTLEEFKRVFAIAFKLIQSSKDLKERAQTNNVEQHISYTEQDADFSPSTLSFTISPSIAHFFLTLSYTVISSWFLRMSFANRMELAPFVVKNLISITSETNRYDYDAHAYLDLVSRFATSRNDAALYSKTLDERPHGGDDNYSHGTWVLPKKIISIETHKLTGDSTVTIRSSSGAETFKLQERRPEMPATYDIFSINQEGPAESTNMEDKTSFYTAAYTLMRLGSFTQSPLKVPDGDSIARSIQLFDKIPFTDFHKIGLLYVGARQRGEAEILSNTSGSLQYNTFLSRLGQVIRLDASSNLYTGGLEPRTDGDYALVWGDEITQVIFHTITLMPNCPKDSQFSSKKRHVGNDFVSIFYDESGRPGFDFNLIKSQFNFINIVINPLGAGDSGLFKVRMYRKAGVPAFFSTSHFKIMTAGNLAKYVRQVSIIADTFASNWFATSAPELCTTWARREKHLKVINEKLSQQGEQKEMVRNSLDFTSYI</sequence>
<dbReference type="FunFam" id="3.40.50.11210:FF:000001">
    <property type="entry name" value="Ral GTPase-activating protein subunit alpha-1 isoform 1"/>
    <property type="match status" value="1"/>
</dbReference>
<dbReference type="SUPFAM" id="SSF111347">
    <property type="entry name" value="Rap/Ran-GAP"/>
    <property type="match status" value="1"/>
</dbReference>
<protein>
    <submittedName>
        <fullName evidence="3">LAME_0C01794g1_1</fullName>
    </submittedName>
</protein>
<dbReference type="PANTHER" id="PTHR10063">
    <property type="entry name" value="TUBERIN"/>
    <property type="match status" value="1"/>
</dbReference>
<dbReference type="InterPro" id="IPR024584">
    <property type="entry name" value="Tuberin_N"/>
</dbReference>
<dbReference type="GO" id="GO:0005737">
    <property type="term" value="C:cytoplasm"/>
    <property type="evidence" value="ECO:0007669"/>
    <property type="project" value="TreeGrafter"/>
</dbReference>
<accession>A0A1G4IZ74</accession>
<feature type="domain" description="Rap-GAP" evidence="2">
    <location>
        <begin position="1159"/>
        <end position="1376"/>
    </location>
</feature>
<keyword evidence="4" id="KW-1185">Reference proteome</keyword>
<gene>
    <name evidence="3" type="ORF">LAME_0C01794G</name>
</gene>
<evidence type="ECO:0000256" key="1">
    <source>
        <dbReference type="ARBA" id="ARBA00022468"/>
    </source>
</evidence>
<dbReference type="EMBL" id="LT598479">
    <property type="protein sequence ID" value="SCU82565.1"/>
    <property type="molecule type" value="Genomic_DNA"/>
</dbReference>
<dbReference type="PANTHER" id="PTHR10063:SF0">
    <property type="entry name" value="TUBERIN"/>
    <property type="match status" value="1"/>
</dbReference>
<dbReference type="Pfam" id="PF03542">
    <property type="entry name" value="Tuberin"/>
    <property type="match status" value="1"/>
</dbReference>
<dbReference type="InterPro" id="IPR027107">
    <property type="entry name" value="Tuberin/Ral-act_asu"/>
</dbReference>
<dbReference type="Gene3D" id="3.40.50.11210">
    <property type="entry name" value="Rap/Ran-GAP"/>
    <property type="match status" value="1"/>
</dbReference>
<dbReference type="PROSITE" id="PS50085">
    <property type="entry name" value="RAPGAP"/>
    <property type="match status" value="1"/>
</dbReference>
<dbReference type="GO" id="GO:0005096">
    <property type="term" value="F:GTPase activator activity"/>
    <property type="evidence" value="ECO:0007669"/>
    <property type="project" value="UniProtKB-KW"/>
</dbReference>
<dbReference type="GO" id="GO:0051056">
    <property type="term" value="P:regulation of small GTPase mediated signal transduction"/>
    <property type="evidence" value="ECO:0007669"/>
    <property type="project" value="InterPro"/>
</dbReference>
<dbReference type="Pfam" id="PF11864">
    <property type="entry name" value="DUF3384"/>
    <property type="match status" value="1"/>
</dbReference>
<reference evidence="4" key="1">
    <citation type="submission" date="2016-03" db="EMBL/GenBank/DDBJ databases">
        <authorList>
            <person name="Devillers Hugo."/>
        </authorList>
    </citation>
    <scope>NUCLEOTIDE SEQUENCE [LARGE SCALE GENOMIC DNA]</scope>
</reference>
<evidence type="ECO:0000259" key="2">
    <source>
        <dbReference type="PROSITE" id="PS50085"/>
    </source>
</evidence>
<evidence type="ECO:0000313" key="3">
    <source>
        <dbReference type="EMBL" id="SCU82565.1"/>
    </source>
</evidence>
<keyword evidence="1" id="KW-0343">GTPase activation</keyword>
<evidence type="ECO:0000313" key="4">
    <source>
        <dbReference type="Proteomes" id="UP000191144"/>
    </source>
</evidence>
<organism evidence="3 4">
    <name type="scientific">Lachancea meyersii CBS 8951</name>
    <dbReference type="NCBI Taxonomy" id="1266667"/>
    <lineage>
        <taxon>Eukaryota</taxon>
        <taxon>Fungi</taxon>
        <taxon>Dikarya</taxon>
        <taxon>Ascomycota</taxon>
        <taxon>Saccharomycotina</taxon>
        <taxon>Saccharomycetes</taxon>
        <taxon>Saccharomycetales</taxon>
        <taxon>Saccharomycetaceae</taxon>
        <taxon>Lachancea</taxon>
    </lineage>
</organism>
<dbReference type="GO" id="GO:0005634">
    <property type="term" value="C:nucleus"/>
    <property type="evidence" value="ECO:0007669"/>
    <property type="project" value="InterPro"/>
</dbReference>
<dbReference type="SUPFAM" id="SSF48371">
    <property type="entry name" value="ARM repeat"/>
    <property type="match status" value="1"/>
</dbReference>
<dbReference type="InterPro" id="IPR018515">
    <property type="entry name" value="Tuberin-type_domain"/>
</dbReference>
<dbReference type="Proteomes" id="UP000191144">
    <property type="component" value="Chromosome C"/>
</dbReference>
<dbReference type="InterPro" id="IPR035974">
    <property type="entry name" value="Rap/Ran-GAP_sf"/>
</dbReference>
<name>A0A1G4IZ74_9SACH</name>
<dbReference type="OrthoDB" id="19311at2759"/>
<dbReference type="InterPro" id="IPR000331">
    <property type="entry name" value="Rap/Ran_GAP_dom"/>
</dbReference>